<name>X8IPP0_9FIRM</name>
<dbReference type="EMBL" id="JALU01000024">
    <property type="protein sequence ID" value="EUC51805.1"/>
    <property type="molecule type" value="Genomic_DNA"/>
</dbReference>
<dbReference type="GO" id="GO:0032196">
    <property type="term" value="P:transposition"/>
    <property type="evidence" value="ECO:0007669"/>
    <property type="project" value="TreeGrafter"/>
</dbReference>
<dbReference type="SUPFAM" id="SSF53098">
    <property type="entry name" value="Ribonuclease H-like"/>
    <property type="match status" value="1"/>
</dbReference>
<dbReference type="InterPro" id="IPR053392">
    <property type="entry name" value="Transposase_IS30-like"/>
</dbReference>
<dbReference type="AlphaFoldDB" id="X8IPP0"/>
<dbReference type="Pfam" id="PF13936">
    <property type="entry name" value="HTH_38"/>
    <property type="match status" value="1"/>
</dbReference>
<dbReference type="RefSeq" id="WP_036381634.1">
    <property type="nucleotide sequence ID" value="NZ_JALU01000024.1"/>
</dbReference>
<keyword evidence="3" id="KW-0238">DNA-binding</keyword>
<dbReference type="GO" id="GO:0004803">
    <property type="term" value="F:transposase activity"/>
    <property type="evidence" value="ECO:0007669"/>
    <property type="project" value="TreeGrafter"/>
</dbReference>
<dbReference type="InterPro" id="IPR036397">
    <property type="entry name" value="RNaseH_sf"/>
</dbReference>
<evidence type="ECO:0000313" key="4">
    <source>
        <dbReference type="Proteomes" id="UP000022645"/>
    </source>
</evidence>
<protein>
    <submittedName>
        <fullName evidence="3">DNA-binding helix-turn-helix protein</fullName>
    </submittedName>
</protein>
<dbReference type="InterPro" id="IPR001584">
    <property type="entry name" value="Integrase_cat-core"/>
</dbReference>
<gene>
    <name evidence="3" type="ORF">HMPREF0581_0670</name>
</gene>
<dbReference type="Gene3D" id="3.30.420.10">
    <property type="entry name" value="Ribonuclease H-like superfamily/Ribonuclease H"/>
    <property type="match status" value="1"/>
</dbReference>
<dbReference type="InterPro" id="IPR025246">
    <property type="entry name" value="IS30-like_HTH"/>
</dbReference>
<dbReference type="GO" id="GO:0006310">
    <property type="term" value="P:DNA recombination"/>
    <property type="evidence" value="ECO:0007669"/>
    <property type="project" value="UniProtKB-KW"/>
</dbReference>
<dbReference type="GO" id="GO:0005829">
    <property type="term" value="C:cytosol"/>
    <property type="evidence" value="ECO:0007669"/>
    <property type="project" value="TreeGrafter"/>
</dbReference>
<dbReference type="PROSITE" id="PS50994">
    <property type="entry name" value="INTEGRASE"/>
    <property type="match status" value="1"/>
</dbReference>
<evidence type="ECO:0000313" key="3">
    <source>
        <dbReference type="EMBL" id="EUC51805.1"/>
    </source>
</evidence>
<dbReference type="GO" id="GO:0003677">
    <property type="term" value="F:DNA binding"/>
    <property type="evidence" value="ECO:0007669"/>
    <property type="project" value="UniProtKB-KW"/>
</dbReference>
<evidence type="ECO:0000256" key="1">
    <source>
        <dbReference type="ARBA" id="ARBA00023172"/>
    </source>
</evidence>
<organism evidence="3 4">
    <name type="scientific">Mogibacterium timidum ATCC 33093</name>
    <dbReference type="NCBI Taxonomy" id="1401079"/>
    <lineage>
        <taxon>Bacteria</taxon>
        <taxon>Bacillati</taxon>
        <taxon>Bacillota</taxon>
        <taxon>Clostridia</taxon>
        <taxon>Peptostreptococcales</taxon>
        <taxon>Anaerovoracaceae</taxon>
        <taxon>Mogibacterium</taxon>
    </lineage>
</organism>
<dbReference type="PANTHER" id="PTHR10948:SF23">
    <property type="entry name" value="TRANSPOSASE INSI FOR INSERTION SEQUENCE ELEMENT IS30A-RELATED"/>
    <property type="match status" value="1"/>
</dbReference>
<dbReference type="NCBIfam" id="NF033563">
    <property type="entry name" value="transpos_IS30"/>
    <property type="match status" value="1"/>
</dbReference>
<comment type="caution">
    <text evidence="3">The sequence shown here is derived from an EMBL/GenBank/DDBJ whole genome shotgun (WGS) entry which is preliminary data.</text>
</comment>
<dbReference type="PATRIC" id="fig|1401079.3.peg.1396"/>
<evidence type="ECO:0000259" key="2">
    <source>
        <dbReference type="PROSITE" id="PS50994"/>
    </source>
</evidence>
<dbReference type="Proteomes" id="UP000022645">
    <property type="component" value="Unassembled WGS sequence"/>
</dbReference>
<dbReference type="GO" id="GO:0015074">
    <property type="term" value="P:DNA integration"/>
    <property type="evidence" value="ECO:0007669"/>
    <property type="project" value="InterPro"/>
</dbReference>
<proteinExistence type="predicted"/>
<dbReference type="InterPro" id="IPR012337">
    <property type="entry name" value="RNaseH-like_sf"/>
</dbReference>
<reference evidence="3 4" key="1">
    <citation type="submission" date="2014-01" db="EMBL/GenBank/DDBJ databases">
        <authorList>
            <person name="Durkin A.S."/>
            <person name="McCorrison J."/>
            <person name="Torralba M."/>
            <person name="Gillis M."/>
            <person name="Haft D.H."/>
            <person name="Methe B."/>
            <person name="Sutton G."/>
            <person name="Nelson K.E."/>
        </authorList>
    </citation>
    <scope>NUCLEOTIDE SEQUENCE [LARGE SCALE GENOMIC DNA]</scope>
    <source>
        <strain evidence="3 4">ATCC 33093</strain>
    </source>
</reference>
<accession>X8IPP0</accession>
<dbReference type="PANTHER" id="PTHR10948">
    <property type="entry name" value="TRANSPOSASE"/>
    <property type="match status" value="1"/>
</dbReference>
<sequence length="355" mass="41959">MKKERKYKHLSYNDRLIIERMLLQKKFSKKDIADAIGCSVRTIYYEIKRATYEHTNSDLTTEERYCPEGAEKRYREYLSQKGRAPSLKDASKLKDYITYMIKKQKYSPEAVLFTIEEAGLSFDLRIKSVNTIYEGIRRGYLPGISLEELPRRGRAKERRKYVKVQKRATKGVSIEKRPKVVQKRSQFGDWEMDSVVGKITNRKTILVLTERKTRFEILEPMKTHTSGEVIKALNRIEKRYGSSFFKIFRSITVDNGTEFSDSYGMEKALYRVGKRTNVYYCHPYSSHERGSNENNNLLVRRFYPKGADFDKILNKKRIKEVEEWMNFYPRRIFGGRCSYDLFCKELQKLGCENVI</sequence>
<dbReference type="InterPro" id="IPR051917">
    <property type="entry name" value="Transposase-Integrase"/>
</dbReference>
<feature type="domain" description="Integrase catalytic" evidence="2">
    <location>
        <begin position="174"/>
        <end position="346"/>
    </location>
</feature>
<keyword evidence="1" id="KW-0233">DNA recombination</keyword>